<evidence type="ECO:0000313" key="6">
    <source>
        <dbReference type="EMBL" id="XAJ81141.1"/>
    </source>
</evidence>
<dbReference type="NCBIfam" id="NF001126">
    <property type="entry name" value="PRK00139.1-4"/>
    <property type="match status" value="1"/>
</dbReference>
<dbReference type="InterPro" id="IPR005761">
    <property type="entry name" value="UDP-N-AcMur-Glu-dNH2Pim_ligase"/>
</dbReference>
<organism evidence="6">
    <name type="scientific">Buchnera aphidicola</name>
    <name type="common">Aphis aurantii</name>
    <dbReference type="NCBI Taxonomy" id="1470492"/>
    <lineage>
        <taxon>Bacteria</taxon>
        <taxon>Pseudomonadati</taxon>
        <taxon>Pseudomonadota</taxon>
        <taxon>Gammaproteobacteria</taxon>
        <taxon>Enterobacterales</taxon>
        <taxon>Erwiniaceae</taxon>
        <taxon>Buchnera</taxon>
    </lineage>
</organism>
<dbReference type="NCBIfam" id="TIGR01085">
    <property type="entry name" value="murE"/>
    <property type="match status" value="1"/>
</dbReference>
<dbReference type="GO" id="GO:0071555">
    <property type="term" value="P:cell wall organization"/>
    <property type="evidence" value="ECO:0007669"/>
    <property type="project" value="UniProtKB-KW"/>
</dbReference>
<dbReference type="GO" id="GO:0005737">
    <property type="term" value="C:cytoplasm"/>
    <property type="evidence" value="ECO:0007669"/>
    <property type="project" value="UniProtKB-SubCell"/>
</dbReference>
<feature type="binding site" evidence="2">
    <location>
        <begin position="41"/>
        <end position="47"/>
    </location>
    <ligand>
        <name>ATP</name>
        <dbReference type="ChEBI" id="CHEBI:30616"/>
    </ligand>
</feature>
<dbReference type="GO" id="GO:0051301">
    <property type="term" value="P:cell division"/>
    <property type="evidence" value="ECO:0007669"/>
    <property type="project" value="UniProtKB-KW"/>
</dbReference>
<dbReference type="EC" id="6.3.2.13" evidence="2"/>
<name>A0AAU6W768_9GAMM</name>
<comment type="caution">
    <text evidence="2">Lacks conserved residue(s) required for the propagation of feature annotation.</text>
</comment>
<sequence length="431" mass="49328">MNYINNIPIISFFRLSQQLSNLAERFYNKPSSRVKVIGVTGTNGKTTVTQLINQWHELLGDKIATMGTLGNGFHKSLKPSDNTTASTIDIQSFLYSVSDKVASVTMEVSSHGLVQNRVKNILFYAAIFTNLTQDHLDYHKNMKTYELAKRSFFTDHQVNKIILNANDKYAKKWLKTFSNKYTIAVTIQDSTQKKYSNKWINAIDIKIFNEKIDINFESSWGDGILSTCLIGKFNIENLLLALACMLEMNYKLSDLIKTSLELQPIYGRMQKFNIINKPIVIIDYAHTPDALKKSLNAIKFQYSKKKIWCIFGCGGERDYKKRPLMGKIAEKIADQIIITNDNPRNENPNQIIKDIKSGCIQNKKLIIIPNRKKAISYVFFHSNIDDIIFIAGKGHENYQIIGDQYINYSDQEVVLNLLEKKNDSCVIKKNC</sequence>
<keyword evidence="2" id="KW-0963">Cytoplasm</keyword>
<keyword evidence="2 3" id="KW-0131">Cell cycle</keyword>
<dbReference type="Gene3D" id="3.40.1190.10">
    <property type="entry name" value="Mur-like, catalytic domain"/>
    <property type="match status" value="1"/>
</dbReference>
<comment type="PTM">
    <text evidence="2">Carboxylation is probably crucial for Mg(2+) binding and, consequently, for the gamma-phosphate positioning of ATP.</text>
</comment>
<evidence type="ECO:0000256" key="2">
    <source>
        <dbReference type="HAMAP-Rule" id="MF_00208"/>
    </source>
</evidence>
<comment type="similarity">
    <text evidence="1 2">Belongs to the MurCDEF family. MurE subfamily.</text>
</comment>
<dbReference type="InterPro" id="IPR036615">
    <property type="entry name" value="Mur_ligase_C_dom_sf"/>
</dbReference>
<feature type="modified residue" description="N6-carboxylysine" evidence="2">
    <location>
        <position position="149"/>
    </location>
</feature>
<dbReference type="AlphaFoldDB" id="A0AAU6W768"/>
<feature type="binding site" evidence="2">
    <location>
        <position position="392"/>
    </location>
    <ligand>
        <name>meso-2,6-diaminopimelate</name>
        <dbReference type="ChEBI" id="CHEBI:57791"/>
    </ligand>
</feature>
<feature type="binding site" evidence="2">
    <location>
        <position position="109"/>
    </location>
    <ligand>
        <name>UDP-N-acetyl-alpha-D-muramoyl-L-alanyl-D-glutamate</name>
        <dbReference type="ChEBI" id="CHEBI:83900"/>
    </ligand>
</feature>
<dbReference type="GO" id="GO:0009252">
    <property type="term" value="P:peptidoglycan biosynthetic process"/>
    <property type="evidence" value="ECO:0007669"/>
    <property type="project" value="UniProtKB-UniRule"/>
</dbReference>
<comment type="function">
    <text evidence="2">Catalyzes the addition of meso-diaminopimelic acid to the nucleotide precursor UDP-N-acetylmuramoyl-L-alanyl-D-glutamate (UMAG) in the biosynthesis of bacterial cell-wall peptidoglycan.</text>
</comment>
<keyword evidence="2" id="KW-0547">Nucleotide-binding</keyword>
<protein>
    <recommendedName>
        <fullName evidence="2">UDP-N-acetylmuramoyl-L-alanyl-D-glutamate--2,6-diaminopimelate ligase</fullName>
        <ecNumber evidence="2">6.3.2.13</ecNumber>
    </recommendedName>
    <alternativeName>
        <fullName evidence="2">Meso-A2pm-adding enzyme</fullName>
    </alternativeName>
    <alternativeName>
        <fullName evidence="2">Meso-diaminopimelate-adding enzyme</fullName>
    </alternativeName>
    <alternativeName>
        <fullName evidence="2">UDP-MurNAc-L-Ala-D-Glu:meso-diaminopimelate ligase</fullName>
    </alternativeName>
    <alternativeName>
        <fullName evidence="2">UDP-MurNAc-tripeptide synthetase</fullName>
    </alternativeName>
    <alternativeName>
        <fullName evidence="2">UDP-N-acetylmuramyl-tripeptide synthetase</fullName>
    </alternativeName>
</protein>
<keyword evidence="2 3" id="KW-0961">Cell wall biogenesis/degradation</keyword>
<dbReference type="Pfam" id="PF08245">
    <property type="entry name" value="Mur_ligase_M"/>
    <property type="match status" value="1"/>
</dbReference>
<dbReference type="SUPFAM" id="SSF53244">
    <property type="entry name" value="MurD-like peptide ligases, peptide-binding domain"/>
    <property type="match status" value="1"/>
</dbReference>
<gene>
    <name evidence="2" type="primary">murE</name>
    <name evidence="6" type="ORF">RJT31_01120</name>
</gene>
<keyword evidence="2 3" id="KW-0573">Peptidoglycan synthesis</keyword>
<evidence type="ECO:0000256" key="3">
    <source>
        <dbReference type="RuleBase" id="RU004135"/>
    </source>
</evidence>
<dbReference type="GO" id="GO:0008360">
    <property type="term" value="P:regulation of cell shape"/>
    <property type="evidence" value="ECO:0007669"/>
    <property type="project" value="UniProtKB-KW"/>
</dbReference>
<dbReference type="InterPro" id="IPR036565">
    <property type="entry name" value="Mur-like_cat_sf"/>
</dbReference>
<comment type="cofactor">
    <cofactor evidence="2">
        <name>Mg(2+)</name>
        <dbReference type="ChEBI" id="CHEBI:18420"/>
    </cofactor>
</comment>
<comment type="pathway">
    <text evidence="2 3">Cell wall biogenesis; peptidoglycan biosynthesis.</text>
</comment>
<dbReference type="RefSeq" id="WP_348769591.1">
    <property type="nucleotide sequence ID" value="NZ_CP135018.1"/>
</dbReference>
<comment type="catalytic activity">
    <reaction evidence="2">
        <text>UDP-N-acetyl-alpha-D-muramoyl-L-alanyl-D-glutamate + meso-2,6-diaminopimelate + ATP = UDP-N-acetyl-alpha-D-muramoyl-L-alanyl-gamma-D-glutamyl-meso-2,6-diaminopimelate + ADP + phosphate + H(+)</text>
        <dbReference type="Rhea" id="RHEA:23676"/>
        <dbReference type="ChEBI" id="CHEBI:15378"/>
        <dbReference type="ChEBI" id="CHEBI:30616"/>
        <dbReference type="ChEBI" id="CHEBI:43474"/>
        <dbReference type="ChEBI" id="CHEBI:57791"/>
        <dbReference type="ChEBI" id="CHEBI:83900"/>
        <dbReference type="ChEBI" id="CHEBI:83905"/>
        <dbReference type="ChEBI" id="CHEBI:456216"/>
        <dbReference type="EC" id="6.3.2.13"/>
    </reaction>
</comment>
<dbReference type="HAMAP" id="MF_00208">
    <property type="entry name" value="MurE"/>
    <property type="match status" value="1"/>
</dbReference>
<feature type="binding site" evidence="2">
    <location>
        <position position="117"/>
    </location>
    <ligand>
        <name>UDP-N-acetyl-alpha-D-muramoyl-L-alanyl-D-glutamate</name>
        <dbReference type="ChEBI" id="CHEBI:83900"/>
    </ligand>
</feature>
<feature type="binding site" evidence="2">
    <location>
        <position position="317"/>
    </location>
    <ligand>
        <name>meso-2,6-diaminopimelate</name>
        <dbReference type="ChEBI" id="CHEBI:57791"/>
    </ligand>
</feature>
<dbReference type="GO" id="GO:0005524">
    <property type="term" value="F:ATP binding"/>
    <property type="evidence" value="ECO:0007669"/>
    <property type="project" value="UniProtKB-UniRule"/>
</dbReference>
<keyword evidence="2" id="KW-0460">Magnesium</keyword>
<feature type="binding site" evidence="2">
    <location>
        <begin position="83"/>
        <end position="84"/>
    </location>
    <ligand>
        <name>UDP-N-acetyl-alpha-D-muramoyl-L-alanyl-D-glutamate</name>
        <dbReference type="ChEBI" id="CHEBI:83900"/>
    </ligand>
</feature>
<dbReference type="GO" id="GO:0000287">
    <property type="term" value="F:magnesium ion binding"/>
    <property type="evidence" value="ECO:0007669"/>
    <property type="project" value="UniProtKB-UniRule"/>
</dbReference>
<dbReference type="SUPFAM" id="SSF53623">
    <property type="entry name" value="MurD-like peptide ligases, catalytic domain"/>
    <property type="match status" value="1"/>
</dbReference>
<feature type="binding site" evidence="2">
    <location>
        <position position="115"/>
    </location>
    <ligand>
        <name>UDP-N-acetyl-alpha-D-muramoyl-L-alanyl-D-glutamate</name>
        <dbReference type="ChEBI" id="CHEBI:83900"/>
    </ligand>
</feature>
<dbReference type="EMBL" id="CP135018">
    <property type="protein sequence ID" value="XAJ81141.1"/>
    <property type="molecule type" value="Genomic_DNA"/>
</dbReference>
<feature type="binding site" evidence="2">
    <location>
        <begin position="341"/>
        <end position="344"/>
    </location>
    <ligand>
        <name>meso-2,6-diaminopimelate</name>
        <dbReference type="ChEBI" id="CHEBI:57791"/>
    </ligand>
</feature>
<comment type="subcellular location">
    <subcellularLocation>
        <location evidence="2 3">Cytoplasm</location>
    </subcellularLocation>
</comment>
<reference evidence="6" key="1">
    <citation type="submission" date="2024-06" db="EMBL/GenBank/DDBJ databases">
        <title>Unveiling Genomic Reduction in Obligate Endosymbionts Buchnera of Aphids: Insights from Phylogenomic Comparative Analysis with Novel Genome Data and Co-obligate Endosymbionts.</title>
        <authorList>
            <person name="Lu C."/>
            <person name="Zou T."/>
            <person name="Liu Q."/>
            <person name="Huang X."/>
        </authorList>
    </citation>
    <scope>NUCLEOTIDE SEQUENCE</scope>
    <source>
        <strain evidence="6">Aphau13</strain>
    </source>
</reference>
<dbReference type="GO" id="GO:0008765">
    <property type="term" value="F:UDP-N-acetylmuramoylalanyl-D-glutamate-2,6-diaminopimelate ligase activity"/>
    <property type="evidence" value="ECO:0007669"/>
    <property type="project" value="UniProtKB-UniRule"/>
</dbReference>
<keyword evidence="2 6" id="KW-0436">Ligase</keyword>
<evidence type="ECO:0000256" key="1">
    <source>
        <dbReference type="ARBA" id="ARBA00005898"/>
    </source>
</evidence>
<evidence type="ECO:0000259" key="4">
    <source>
        <dbReference type="Pfam" id="PF02875"/>
    </source>
</evidence>
<keyword evidence="2" id="KW-0067">ATP-binding</keyword>
<dbReference type="PANTHER" id="PTHR23135">
    <property type="entry name" value="MUR LIGASE FAMILY MEMBER"/>
    <property type="match status" value="1"/>
</dbReference>
<dbReference type="Gene3D" id="3.90.190.20">
    <property type="entry name" value="Mur ligase, C-terminal domain"/>
    <property type="match status" value="1"/>
</dbReference>
<accession>A0AAU6W768</accession>
<feature type="binding site" evidence="2">
    <location>
        <position position="396"/>
    </location>
    <ligand>
        <name>meso-2,6-diaminopimelate</name>
        <dbReference type="ChEBI" id="CHEBI:57791"/>
    </ligand>
</feature>
<dbReference type="InterPro" id="IPR013221">
    <property type="entry name" value="Mur_ligase_cen"/>
</dbReference>
<feature type="domain" description="Mur ligase C-terminal" evidence="4">
    <location>
        <begin position="267"/>
        <end position="394"/>
    </location>
</feature>
<keyword evidence="2 3" id="KW-0133">Cell shape</keyword>
<feature type="binding site" evidence="2">
    <location>
        <position position="82"/>
    </location>
    <ligand>
        <name>UDP-N-acetyl-alpha-D-muramoyl-L-alanyl-D-glutamate</name>
        <dbReference type="ChEBI" id="CHEBI:83900"/>
    </ligand>
</feature>
<keyword evidence="2 3" id="KW-0132">Cell division</keyword>
<feature type="short sequence motif" description="Meso-diaminopimelate recognition motif" evidence="2">
    <location>
        <begin position="341"/>
        <end position="344"/>
    </location>
</feature>
<proteinExistence type="inferred from homology"/>
<evidence type="ECO:0000259" key="5">
    <source>
        <dbReference type="Pfam" id="PF08245"/>
    </source>
</evidence>
<feature type="domain" description="Mur ligase central" evidence="5">
    <location>
        <begin position="39"/>
        <end position="244"/>
    </location>
</feature>
<dbReference type="Pfam" id="PF02875">
    <property type="entry name" value="Mur_ligase_C"/>
    <property type="match status" value="1"/>
</dbReference>
<dbReference type="InterPro" id="IPR004101">
    <property type="entry name" value="Mur_ligase_C"/>
</dbReference>
<dbReference type="PANTHER" id="PTHR23135:SF4">
    <property type="entry name" value="UDP-N-ACETYLMURAMOYL-L-ALANYL-D-GLUTAMATE--2,6-DIAMINOPIMELATE LIGASE MURE HOMOLOG, CHLOROPLASTIC"/>
    <property type="match status" value="1"/>
</dbReference>